<name>A0AB34IGF8_PRYPA</name>
<feature type="coiled-coil region" evidence="4">
    <location>
        <begin position="183"/>
        <end position="357"/>
    </location>
</feature>
<proteinExistence type="predicted"/>
<dbReference type="GO" id="GO:0005096">
    <property type="term" value="F:GTPase activator activity"/>
    <property type="evidence" value="ECO:0007669"/>
    <property type="project" value="UniProtKB-KW"/>
</dbReference>
<evidence type="ECO:0000313" key="7">
    <source>
        <dbReference type="Proteomes" id="UP001515480"/>
    </source>
</evidence>
<evidence type="ECO:0000256" key="2">
    <source>
        <dbReference type="ARBA" id="ARBA00022614"/>
    </source>
</evidence>
<dbReference type="GO" id="GO:0048471">
    <property type="term" value="C:perinuclear region of cytoplasm"/>
    <property type="evidence" value="ECO:0007669"/>
    <property type="project" value="TreeGrafter"/>
</dbReference>
<dbReference type="Gene3D" id="3.80.10.10">
    <property type="entry name" value="Ribonuclease Inhibitor"/>
    <property type="match status" value="1"/>
</dbReference>
<evidence type="ECO:0000256" key="3">
    <source>
        <dbReference type="ARBA" id="ARBA00022737"/>
    </source>
</evidence>
<dbReference type="SUPFAM" id="SSF52047">
    <property type="entry name" value="RNI-like"/>
    <property type="match status" value="1"/>
</dbReference>
<evidence type="ECO:0000313" key="6">
    <source>
        <dbReference type="EMBL" id="KAL1498621.1"/>
    </source>
</evidence>
<accession>A0AB34IGF8</accession>
<dbReference type="GO" id="GO:0006913">
    <property type="term" value="P:nucleocytoplasmic transport"/>
    <property type="evidence" value="ECO:0007669"/>
    <property type="project" value="TreeGrafter"/>
</dbReference>
<dbReference type="PANTHER" id="PTHR24113">
    <property type="entry name" value="RAN GTPASE-ACTIVATING PROTEIN 1"/>
    <property type="match status" value="1"/>
</dbReference>
<evidence type="ECO:0000256" key="4">
    <source>
        <dbReference type="SAM" id="Coils"/>
    </source>
</evidence>
<gene>
    <name evidence="6" type="ORF">AB1Y20_013936</name>
</gene>
<comment type="caution">
    <text evidence="6">The sequence shown here is derived from an EMBL/GenBank/DDBJ whole genome shotgun (WGS) entry which is preliminary data.</text>
</comment>
<dbReference type="Pfam" id="PF13516">
    <property type="entry name" value="LRR_6"/>
    <property type="match status" value="1"/>
</dbReference>
<protein>
    <submittedName>
        <fullName evidence="6">Uncharacterized protein</fullName>
    </submittedName>
</protein>
<dbReference type="PANTHER" id="PTHR24113:SF12">
    <property type="entry name" value="RAN GTPASE-ACTIVATING PROTEIN 1"/>
    <property type="match status" value="1"/>
</dbReference>
<dbReference type="GO" id="GO:0005634">
    <property type="term" value="C:nucleus"/>
    <property type="evidence" value="ECO:0007669"/>
    <property type="project" value="TreeGrafter"/>
</dbReference>
<reference evidence="6 7" key="1">
    <citation type="journal article" date="2024" name="Science">
        <title>Giant polyketide synthase enzymes in the biosynthesis of giant marine polyether toxins.</title>
        <authorList>
            <person name="Fallon T.R."/>
            <person name="Shende V.V."/>
            <person name="Wierzbicki I.H."/>
            <person name="Pendleton A.L."/>
            <person name="Watervoot N.F."/>
            <person name="Auber R.P."/>
            <person name="Gonzalez D.J."/>
            <person name="Wisecaver J.H."/>
            <person name="Moore B.S."/>
        </authorList>
    </citation>
    <scope>NUCLEOTIDE SEQUENCE [LARGE SCALE GENOMIC DNA]</scope>
    <source>
        <strain evidence="6 7">12B1</strain>
    </source>
</reference>
<dbReference type="GO" id="GO:0031267">
    <property type="term" value="F:small GTPase binding"/>
    <property type="evidence" value="ECO:0007669"/>
    <property type="project" value="TreeGrafter"/>
</dbReference>
<evidence type="ECO:0000256" key="5">
    <source>
        <dbReference type="SAM" id="MobiDB-lite"/>
    </source>
</evidence>
<keyword evidence="7" id="KW-1185">Reference proteome</keyword>
<feature type="region of interest" description="Disordered" evidence="5">
    <location>
        <begin position="39"/>
        <end position="130"/>
    </location>
</feature>
<keyword evidence="3" id="KW-0677">Repeat</keyword>
<keyword evidence="4" id="KW-0175">Coiled coil</keyword>
<feature type="compositionally biased region" description="Low complexity" evidence="5">
    <location>
        <begin position="110"/>
        <end position="124"/>
    </location>
</feature>
<dbReference type="GO" id="GO:0005829">
    <property type="term" value="C:cytosol"/>
    <property type="evidence" value="ECO:0007669"/>
    <property type="project" value="TreeGrafter"/>
</dbReference>
<evidence type="ECO:0000256" key="1">
    <source>
        <dbReference type="ARBA" id="ARBA00022468"/>
    </source>
</evidence>
<keyword evidence="1" id="KW-0343">GTPase activation</keyword>
<dbReference type="InterPro" id="IPR001611">
    <property type="entry name" value="Leu-rich_rpt"/>
</dbReference>
<feature type="compositionally biased region" description="Pro residues" evidence="5">
    <location>
        <begin position="58"/>
        <end position="81"/>
    </location>
</feature>
<dbReference type="Proteomes" id="UP001515480">
    <property type="component" value="Unassembled WGS sequence"/>
</dbReference>
<dbReference type="InterPro" id="IPR032675">
    <property type="entry name" value="LRR_dom_sf"/>
</dbReference>
<organism evidence="6 7">
    <name type="scientific">Prymnesium parvum</name>
    <name type="common">Toxic golden alga</name>
    <dbReference type="NCBI Taxonomy" id="97485"/>
    <lineage>
        <taxon>Eukaryota</taxon>
        <taxon>Haptista</taxon>
        <taxon>Haptophyta</taxon>
        <taxon>Prymnesiophyceae</taxon>
        <taxon>Prymnesiales</taxon>
        <taxon>Prymnesiaceae</taxon>
        <taxon>Prymnesium</taxon>
    </lineage>
</organism>
<keyword evidence="2" id="KW-0433">Leucine-rich repeat</keyword>
<dbReference type="InterPro" id="IPR027038">
    <property type="entry name" value="RanGap"/>
</dbReference>
<sequence>MALSARALPAYGREFDEFIFEKQRQEAIATSVRELRRLAAGLDDEDDTKQTSARAPARTPPFTRPASPDEPPPPLLTPPEIPRAAQPPARGSRPASATVRPAPPVPAPSRPLSARSSSSAPPAADGGACRSPRRLVYVGARAAPRQTCFAYPAAAKGQRPAREFALQSSLLPYAAAGCRPALAAEAAQSVEKQRRQVDMLKQVVRTVAKEREEARCTGLRALRLTKTLNEKAASSEQAAARAEAEVEACKDEMETLRQHLLASRAEMSRLQARLFESDQELNRLQSRVVALEEDCRAAKGALELATAAKKSAQGESNLAVERADELSKTLKVKEAAVAELEQKLKESQDGVKALEAQRQARVTPQLVEVHPETSRAIAARVRELHMLSDSDLQREFEQYSDVDQVWHALTPIPLRKGQRDAPLVLLSGAWLLSHQPAELPERSRLPTDATIPVARLKRIYDELASPKTGLAKPVTKLLPIVCILTPEPNLDSPPSVHNDMSGAVLDNILSYLSRAWPEFTNRVGGKSAGGRIEDIGVYVGWSSVYQGIVRDRWTRQRSEREADCYDVSIEAVHTLFAHKLTTVWVMPEARHAKGERGMPFRSAWASHLYHVATLLKSPLQAENLPWRQLVDLGEPHWSSLQHQVYGNGKLFRAPPIEPLAFMRGHSHDQLVGAQTMLARLHSKWTHAILAPLEELDFSRCGWTDEEMCRLAVVLPLCGRLQRLKLHSNMIGNVGATSLAAALAENSSLILLRTLVLDRNAIGDSGASRLFQIPGPNLGTLSLMNNEITEASVEPLAKTHIPSHCLKAATKILLDGNPCSKKSRDDVKKALKRRAGEANTTVKSSLI</sequence>
<dbReference type="AlphaFoldDB" id="A0AB34IGF8"/>
<dbReference type="EMBL" id="JBGBPQ010000027">
    <property type="protein sequence ID" value="KAL1498621.1"/>
    <property type="molecule type" value="Genomic_DNA"/>
</dbReference>